<keyword evidence="2" id="KW-0862">Zinc</keyword>
<keyword evidence="1" id="KW-0479">Metal-binding</keyword>
<evidence type="ECO:0000259" key="6">
    <source>
        <dbReference type="Pfam" id="PF04082"/>
    </source>
</evidence>
<dbReference type="GO" id="GO:0006351">
    <property type="term" value="P:DNA-templated transcription"/>
    <property type="evidence" value="ECO:0007669"/>
    <property type="project" value="InterPro"/>
</dbReference>
<dbReference type="GO" id="GO:0003677">
    <property type="term" value="F:DNA binding"/>
    <property type="evidence" value="ECO:0007669"/>
    <property type="project" value="InterPro"/>
</dbReference>
<dbReference type="PANTHER" id="PTHR47660:SF2">
    <property type="entry name" value="TRANSCRIPTION FACTOR WITH C2H2 AND ZN(2)-CYS(6) DNA BINDING DOMAIN (EUROFUNG)"/>
    <property type="match status" value="1"/>
</dbReference>
<evidence type="ECO:0000256" key="4">
    <source>
        <dbReference type="ARBA" id="ARBA00023163"/>
    </source>
</evidence>
<comment type="caution">
    <text evidence="7">The sequence shown here is derived from an EMBL/GenBank/DDBJ whole genome shotgun (WGS) entry which is preliminary data.</text>
</comment>
<evidence type="ECO:0000256" key="2">
    <source>
        <dbReference type="ARBA" id="ARBA00022833"/>
    </source>
</evidence>
<evidence type="ECO:0000313" key="8">
    <source>
        <dbReference type="Proteomes" id="UP001265746"/>
    </source>
</evidence>
<dbReference type="GO" id="GO:0008270">
    <property type="term" value="F:zinc ion binding"/>
    <property type="evidence" value="ECO:0007669"/>
    <property type="project" value="InterPro"/>
</dbReference>
<dbReference type="Proteomes" id="UP001265746">
    <property type="component" value="Unassembled WGS sequence"/>
</dbReference>
<keyword evidence="8" id="KW-1185">Reference proteome</keyword>
<protein>
    <recommendedName>
        <fullName evidence="6">Xylanolytic transcriptional activator regulatory domain-containing protein</fullName>
    </recommendedName>
</protein>
<evidence type="ECO:0000256" key="5">
    <source>
        <dbReference type="ARBA" id="ARBA00023242"/>
    </source>
</evidence>
<dbReference type="PANTHER" id="PTHR47660">
    <property type="entry name" value="TRANSCRIPTION FACTOR WITH C2H2 AND ZN(2)-CYS(6) DNA BINDING DOMAIN (EUROFUNG)-RELATED-RELATED"/>
    <property type="match status" value="1"/>
</dbReference>
<organism evidence="7 8">
    <name type="scientific">Phomopsis amygdali</name>
    <name type="common">Fusicoccum amygdali</name>
    <dbReference type="NCBI Taxonomy" id="1214568"/>
    <lineage>
        <taxon>Eukaryota</taxon>
        <taxon>Fungi</taxon>
        <taxon>Dikarya</taxon>
        <taxon>Ascomycota</taxon>
        <taxon>Pezizomycotina</taxon>
        <taxon>Sordariomycetes</taxon>
        <taxon>Sordariomycetidae</taxon>
        <taxon>Diaporthales</taxon>
        <taxon>Diaporthaceae</taxon>
        <taxon>Diaporthe</taxon>
    </lineage>
</organism>
<accession>A0AAD9S7V8</accession>
<feature type="domain" description="Xylanolytic transcriptional activator regulatory" evidence="6">
    <location>
        <begin position="258"/>
        <end position="490"/>
    </location>
</feature>
<gene>
    <name evidence="7" type="ORF">N8I77_010702</name>
</gene>
<reference evidence="7" key="1">
    <citation type="submission" date="2023-06" db="EMBL/GenBank/DDBJ databases">
        <authorList>
            <person name="Noh H."/>
        </authorList>
    </citation>
    <scope>NUCLEOTIDE SEQUENCE</scope>
    <source>
        <strain evidence="7">DUCC20226</strain>
    </source>
</reference>
<dbReference type="Pfam" id="PF04082">
    <property type="entry name" value="Fungal_trans"/>
    <property type="match status" value="1"/>
</dbReference>
<keyword evidence="5" id="KW-0539">Nucleus</keyword>
<evidence type="ECO:0000313" key="7">
    <source>
        <dbReference type="EMBL" id="KAK2601238.1"/>
    </source>
</evidence>
<dbReference type="InterPro" id="IPR007219">
    <property type="entry name" value="XnlR_reg_dom"/>
</dbReference>
<evidence type="ECO:0000256" key="1">
    <source>
        <dbReference type="ARBA" id="ARBA00022723"/>
    </source>
</evidence>
<dbReference type="CDD" id="cd12148">
    <property type="entry name" value="fungal_TF_MHR"/>
    <property type="match status" value="1"/>
</dbReference>
<dbReference type="EMBL" id="JAUJFL010000006">
    <property type="protein sequence ID" value="KAK2601238.1"/>
    <property type="molecule type" value="Genomic_DNA"/>
</dbReference>
<evidence type="ECO:0000256" key="3">
    <source>
        <dbReference type="ARBA" id="ARBA00023015"/>
    </source>
</evidence>
<keyword evidence="3" id="KW-0805">Transcription regulation</keyword>
<keyword evidence="4" id="KW-0804">Transcription</keyword>
<dbReference type="AlphaFoldDB" id="A0AAD9S7V8"/>
<name>A0AAD9S7V8_PHOAM</name>
<sequence>MLLSQDGFDSALFPSMGSIPGAGSPVVFGPSWDFGNSPDELEHFFNSASGVFGPFLPFASPSQFDMEPPTPVVTNASNEDATMREAEPKLQVDASTLKRHICPDPEPVAQTSSRAVDETVDNDLWALPKDVEHWTMLQCCPTPSSVCPGRATAHLSFLEESSCSHRSARTWSLRPWTHGSAAPACVSNVSLSALTRERLSAITQSFFPKALEMHGLGSTSTSASSPHRRASDWFGSSGFILLPPTADLDLFLETYIGCVEPFFPLVPTRTLDPNELLGASDNEKGATLLLLLMMAIGASCNPAPSARRLGAGLAEVCRIALTDLVEKDNQYSTVPLILQCSLLLTIQSCWGGEKWQMDIGAGHRFMYIAMLRNSGYFQNVAPKRLHGRVAVDKHLNIHRAWRNWVEQEGRRRQVTSGVSEGRLAYDWVMLDQELSLFYDQPPTFAITELRAPLPEIDALWHAENAAEWGALYDSEKSSRPQYSLRRLFQLCLANDIDPAAYHLTPTRLRLLLYPIQSLVFHHGQLLDAVPDRQIPALSSFKTTTRTSSLLRLEELQSLLQTWWTLAEQHQHEDLNPTCDPAQVPAPPPSDSDQVLSRANTLLFHLISLQLHTDLKAIESFARGEDLSCSGGSSSATDTASLRTRHRLLAAQCVFAPPEAVYHAGQVLRLVRATALARRPPWWAAAVYRAALVLWAYASMQQCLSSSCEEGGGASQPVLLVAIDAVLPGDPALGRFLRQGRGVPVLSNGGAATVRVDREPQRVLGACVAVLGAGEACTWFAMGVRIKLEMLLQAWSGLGHGAV</sequence>
<proteinExistence type="predicted"/>